<protein>
    <recommendedName>
        <fullName evidence="8">ABC transporter domain-containing protein</fullName>
    </recommendedName>
</protein>
<gene>
    <name evidence="9" type="ORF">S12H4_31946</name>
</gene>
<dbReference type="GO" id="GO:0005524">
    <property type="term" value="F:ATP binding"/>
    <property type="evidence" value="ECO:0007669"/>
    <property type="project" value="UniProtKB-KW"/>
</dbReference>
<feature type="non-terminal residue" evidence="9">
    <location>
        <position position="1"/>
    </location>
</feature>
<sequence length="271" mass="29886">DTQSLIQEKLNAIELGSLKGQVRFEDVSFSYNSMVPVLKNINFSVHPGELVALVGESGSGKSTIARLIPRFYDVSNGCITVDGIDIRDVTTASLRKNVVAAQQDVFLFSATIRDNIAFGAVNASMEQIVAVAKTAHLHDFVQSLPDGYDTWVGERGVTLSGGEKQRLAIARTLLTNPRVLILDDSTSNVDAETEYLIRQALDKLIKGQTTFIITHRLPIIKNADLILVLKEGQIVERGRHNDLMARNGLYQQIYQSQSSVTQDSRESLIEE</sequence>
<name>X1V885_9ZZZZ</name>
<evidence type="ECO:0000256" key="3">
    <source>
        <dbReference type="ARBA" id="ARBA00022692"/>
    </source>
</evidence>
<dbReference type="InterPro" id="IPR039421">
    <property type="entry name" value="Type_1_exporter"/>
</dbReference>
<dbReference type="GO" id="GO:0015421">
    <property type="term" value="F:ABC-type oligopeptide transporter activity"/>
    <property type="evidence" value="ECO:0007669"/>
    <property type="project" value="TreeGrafter"/>
</dbReference>
<evidence type="ECO:0000313" key="9">
    <source>
        <dbReference type="EMBL" id="GAJ01395.1"/>
    </source>
</evidence>
<proteinExistence type="predicted"/>
<dbReference type="Gene3D" id="3.40.50.300">
    <property type="entry name" value="P-loop containing nucleotide triphosphate hydrolases"/>
    <property type="match status" value="1"/>
</dbReference>
<dbReference type="SMART" id="SM00382">
    <property type="entry name" value="AAA"/>
    <property type="match status" value="1"/>
</dbReference>
<dbReference type="InterPro" id="IPR003593">
    <property type="entry name" value="AAA+_ATPase"/>
</dbReference>
<evidence type="ECO:0000259" key="8">
    <source>
        <dbReference type="PROSITE" id="PS50893"/>
    </source>
</evidence>
<dbReference type="GO" id="GO:0016887">
    <property type="term" value="F:ATP hydrolysis activity"/>
    <property type="evidence" value="ECO:0007669"/>
    <property type="project" value="InterPro"/>
</dbReference>
<evidence type="ECO:0000256" key="6">
    <source>
        <dbReference type="ARBA" id="ARBA00022989"/>
    </source>
</evidence>
<dbReference type="Pfam" id="PF00005">
    <property type="entry name" value="ABC_tran"/>
    <property type="match status" value="1"/>
</dbReference>
<evidence type="ECO:0000256" key="7">
    <source>
        <dbReference type="ARBA" id="ARBA00023136"/>
    </source>
</evidence>
<keyword evidence="5" id="KW-0067">ATP-binding</keyword>
<dbReference type="PANTHER" id="PTHR43394">
    <property type="entry name" value="ATP-DEPENDENT PERMEASE MDL1, MITOCHONDRIAL"/>
    <property type="match status" value="1"/>
</dbReference>
<dbReference type="SUPFAM" id="SSF52540">
    <property type="entry name" value="P-loop containing nucleoside triphosphate hydrolases"/>
    <property type="match status" value="1"/>
</dbReference>
<dbReference type="PROSITE" id="PS50893">
    <property type="entry name" value="ABC_TRANSPORTER_2"/>
    <property type="match status" value="1"/>
</dbReference>
<comment type="subcellular location">
    <subcellularLocation>
        <location evidence="1">Membrane</location>
        <topology evidence="1">Multi-pass membrane protein</topology>
    </subcellularLocation>
</comment>
<evidence type="ECO:0000256" key="1">
    <source>
        <dbReference type="ARBA" id="ARBA00004141"/>
    </source>
</evidence>
<organism evidence="9">
    <name type="scientific">marine sediment metagenome</name>
    <dbReference type="NCBI Taxonomy" id="412755"/>
    <lineage>
        <taxon>unclassified sequences</taxon>
        <taxon>metagenomes</taxon>
        <taxon>ecological metagenomes</taxon>
    </lineage>
</organism>
<keyword evidence="2" id="KW-0813">Transport</keyword>
<dbReference type="PANTHER" id="PTHR43394:SF1">
    <property type="entry name" value="ATP-BINDING CASSETTE SUB-FAMILY B MEMBER 10, MITOCHONDRIAL"/>
    <property type="match status" value="1"/>
</dbReference>
<feature type="domain" description="ABC transporter" evidence="8">
    <location>
        <begin position="22"/>
        <end position="256"/>
    </location>
</feature>
<comment type="caution">
    <text evidence="9">The sequence shown here is derived from an EMBL/GenBank/DDBJ whole genome shotgun (WGS) entry which is preliminary data.</text>
</comment>
<dbReference type="InterPro" id="IPR003439">
    <property type="entry name" value="ABC_transporter-like_ATP-bd"/>
</dbReference>
<accession>X1V885</accession>
<keyword evidence="3" id="KW-0812">Transmembrane</keyword>
<evidence type="ECO:0000256" key="2">
    <source>
        <dbReference type="ARBA" id="ARBA00022448"/>
    </source>
</evidence>
<dbReference type="InterPro" id="IPR017871">
    <property type="entry name" value="ABC_transporter-like_CS"/>
</dbReference>
<dbReference type="InterPro" id="IPR027417">
    <property type="entry name" value="P-loop_NTPase"/>
</dbReference>
<dbReference type="AlphaFoldDB" id="X1V885"/>
<evidence type="ECO:0000256" key="4">
    <source>
        <dbReference type="ARBA" id="ARBA00022741"/>
    </source>
</evidence>
<dbReference type="GO" id="GO:0016020">
    <property type="term" value="C:membrane"/>
    <property type="evidence" value="ECO:0007669"/>
    <property type="project" value="UniProtKB-SubCell"/>
</dbReference>
<dbReference type="PROSITE" id="PS00211">
    <property type="entry name" value="ABC_TRANSPORTER_1"/>
    <property type="match status" value="1"/>
</dbReference>
<keyword evidence="6" id="KW-1133">Transmembrane helix</keyword>
<reference evidence="9" key="1">
    <citation type="journal article" date="2014" name="Front. Microbiol.">
        <title>High frequency of phylogenetically diverse reductive dehalogenase-homologous genes in deep subseafloor sedimentary metagenomes.</title>
        <authorList>
            <person name="Kawai M."/>
            <person name="Futagami T."/>
            <person name="Toyoda A."/>
            <person name="Takaki Y."/>
            <person name="Nishi S."/>
            <person name="Hori S."/>
            <person name="Arai W."/>
            <person name="Tsubouchi T."/>
            <person name="Morono Y."/>
            <person name="Uchiyama I."/>
            <person name="Ito T."/>
            <person name="Fujiyama A."/>
            <person name="Inagaki F."/>
            <person name="Takami H."/>
        </authorList>
    </citation>
    <scope>NUCLEOTIDE SEQUENCE</scope>
    <source>
        <strain evidence="9">Expedition CK06-06</strain>
    </source>
</reference>
<keyword evidence="7" id="KW-0472">Membrane</keyword>
<dbReference type="FunFam" id="3.40.50.300:FF:000287">
    <property type="entry name" value="Multidrug ABC transporter ATP-binding protein"/>
    <property type="match status" value="1"/>
</dbReference>
<dbReference type="EMBL" id="BARW01018691">
    <property type="protein sequence ID" value="GAJ01395.1"/>
    <property type="molecule type" value="Genomic_DNA"/>
</dbReference>
<evidence type="ECO:0000256" key="5">
    <source>
        <dbReference type="ARBA" id="ARBA00022840"/>
    </source>
</evidence>
<keyword evidence="4" id="KW-0547">Nucleotide-binding</keyword>